<sequence length="325" mass="36744">MHRSSSSGSARPSEQAMATRELHPTTNKIFEICPRFRILVIGKTGVGKSSLINHAFGVQNALASNEQRGEANINTEHISEQNDKFVLHDSNGFEPGEEHNVKIVRDFIQLRRHMEGLGDRLHAVWLCFEIPRAGGRLLETGVEDFLQLKRDGALGDIPVVVVLTKYDKFVDRVERTLNDRDLDGLNDEAVKELVEQRADAELHAVCDQPLKTFARSDIPYAVVSTKENHKEMIARLIQITEERVYQHVASEASVMASIAQRVDPKLKMKTSIEVGKREYWEVLASTAAFRGRTAWACTDVLHTDIVRVWNFLDPHCVRVMGVWLL</sequence>
<name>A0A1B7MIK4_9AGAM</name>
<dbReference type="Gene3D" id="3.40.50.300">
    <property type="entry name" value="P-loop containing nucleotide triphosphate hydrolases"/>
    <property type="match status" value="1"/>
</dbReference>
<gene>
    <name evidence="3" type="ORF">K503DRAFT_606427</name>
</gene>
<dbReference type="GO" id="GO:0005525">
    <property type="term" value="F:GTP binding"/>
    <property type="evidence" value="ECO:0007669"/>
    <property type="project" value="InterPro"/>
</dbReference>
<dbReference type="Proteomes" id="UP000092154">
    <property type="component" value="Unassembled WGS sequence"/>
</dbReference>
<dbReference type="InterPro" id="IPR006073">
    <property type="entry name" value="GTP-bd"/>
</dbReference>
<keyword evidence="4" id="KW-1185">Reference proteome</keyword>
<evidence type="ECO:0000256" key="1">
    <source>
        <dbReference type="SAM" id="MobiDB-lite"/>
    </source>
</evidence>
<dbReference type="OrthoDB" id="391988at2759"/>
<evidence type="ECO:0000259" key="2">
    <source>
        <dbReference type="Pfam" id="PF01926"/>
    </source>
</evidence>
<organism evidence="3 4">
    <name type="scientific">Rhizopogon vinicolor AM-OR11-026</name>
    <dbReference type="NCBI Taxonomy" id="1314800"/>
    <lineage>
        <taxon>Eukaryota</taxon>
        <taxon>Fungi</taxon>
        <taxon>Dikarya</taxon>
        <taxon>Basidiomycota</taxon>
        <taxon>Agaricomycotina</taxon>
        <taxon>Agaricomycetes</taxon>
        <taxon>Agaricomycetidae</taxon>
        <taxon>Boletales</taxon>
        <taxon>Suillineae</taxon>
        <taxon>Rhizopogonaceae</taxon>
        <taxon>Rhizopogon</taxon>
    </lineage>
</organism>
<dbReference type="SUPFAM" id="SSF52540">
    <property type="entry name" value="P-loop containing nucleoside triphosphate hydrolases"/>
    <property type="match status" value="1"/>
</dbReference>
<dbReference type="STRING" id="1314800.A0A1B7MIK4"/>
<dbReference type="AlphaFoldDB" id="A0A1B7MIK4"/>
<feature type="domain" description="G" evidence="2">
    <location>
        <begin position="37"/>
        <end position="112"/>
    </location>
</feature>
<proteinExistence type="predicted"/>
<accession>A0A1B7MIK4</accession>
<protein>
    <recommendedName>
        <fullName evidence="2">G domain-containing protein</fullName>
    </recommendedName>
</protein>
<dbReference type="InParanoid" id="A0A1B7MIK4"/>
<evidence type="ECO:0000313" key="3">
    <source>
        <dbReference type="EMBL" id="OAX32434.1"/>
    </source>
</evidence>
<reference evidence="3 4" key="1">
    <citation type="submission" date="2016-06" db="EMBL/GenBank/DDBJ databases">
        <title>Comparative genomics of the ectomycorrhizal sister species Rhizopogon vinicolor and Rhizopogon vesiculosus (Basidiomycota: Boletales) reveals a divergence of the mating type B locus.</title>
        <authorList>
            <consortium name="DOE Joint Genome Institute"/>
            <person name="Mujic A.B."/>
            <person name="Kuo A."/>
            <person name="Tritt A."/>
            <person name="Lipzen A."/>
            <person name="Chen C."/>
            <person name="Johnson J."/>
            <person name="Sharma A."/>
            <person name="Barry K."/>
            <person name="Grigoriev I.V."/>
            <person name="Spatafora J.W."/>
        </authorList>
    </citation>
    <scope>NUCLEOTIDE SEQUENCE [LARGE SCALE GENOMIC DNA]</scope>
    <source>
        <strain evidence="3 4">AM-OR11-026</strain>
    </source>
</reference>
<dbReference type="InterPro" id="IPR027417">
    <property type="entry name" value="P-loop_NTPase"/>
</dbReference>
<dbReference type="EMBL" id="KV449009">
    <property type="protein sequence ID" value="OAX32434.1"/>
    <property type="molecule type" value="Genomic_DNA"/>
</dbReference>
<feature type="region of interest" description="Disordered" evidence="1">
    <location>
        <begin position="1"/>
        <end position="22"/>
    </location>
</feature>
<dbReference type="Pfam" id="PF01926">
    <property type="entry name" value="MMR_HSR1"/>
    <property type="match status" value="1"/>
</dbReference>
<evidence type="ECO:0000313" key="4">
    <source>
        <dbReference type="Proteomes" id="UP000092154"/>
    </source>
</evidence>
<dbReference type="CDD" id="cd00882">
    <property type="entry name" value="Ras_like_GTPase"/>
    <property type="match status" value="1"/>
</dbReference>